<comment type="caution">
    <text evidence="10">The sequence shown here is derived from an EMBL/GenBank/DDBJ whole genome shotgun (WGS) entry which is preliminary data.</text>
</comment>
<evidence type="ECO:0000256" key="2">
    <source>
        <dbReference type="ARBA" id="ARBA00022741"/>
    </source>
</evidence>
<organism evidence="10 11">
    <name type="scientific">Streptomyces mimosae</name>
    <dbReference type="NCBI Taxonomy" id="2586635"/>
    <lineage>
        <taxon>Bacteria</taxon>
        <taxon>Bacillati</taxon>
        <taxon>Actinomycetota</taxon>
        <taxon>Actinomycetes</taxon>
        <taxon>Kitasatosporales</taxon>
        <taxon>Streptomycetaceae</taxon>
        <taxon>Streptomyces</taxon>
    </lineage>
</organism>
<feature type="domain" description="Helicase ATP-binding" evidence="8">
    <location>
        <begin position="156"/>
        <end position="345"/>
    </location>
</feature>
<evidence type="ECO:0000256" key="7">
    <source>
        <dbReference type="ARBA" id="ARBA00034808"/>
    </source>
</evidence>
<dbReference type="SUPFAM" id="SSF52540">
    <property type="entry name" value="P-loop containing nucleoside triphosphate hydrolases"/>
    <property type="match status" value="1"/>
</dbReference>
<keyword evidence="11" id="KW-1185">Reference proteome</keyword>
<keyword evidence="2" id="KW-0547">Nucleotide-binding</keyword>
<dbReference type="AlphaFoldDB" id="A0A5N6ASQ3"/>
<dbReference type="PROSITE" id="PS51194">
    <property type="entry name" value="HELICASE_CTER"/>
    <property type="match status" value="1"/>
</dbReference>
<evidence type="ECO:0000256" key="5">
    <source>
        <dbReference type="ARBA" id="ARBA00023235"/>
    </source>
</evidence>
<dbReference type="GO" id="GO:0043138">
    <property type="term" value="F:3'-5' DNA helicase activity"/>
    <property type="evidence" value="ECO:0007669"/>
    <property type="project" value="UniProtKB-EC"/>
</dbReference>
<reference evidence="10" key="1">
    <citation type="submission" date="2019-10" db="EMBL/GenBank/DDBJ databases">
        <title>Nonomuraea sp. nov., isolated from Phyllanthus amarus.</title>
        <authorList>
            <person name="Klykleung N."/>
            <person name="Tanasupawat S."/>
        </authorList>
    </citation>
    <scope>NUCLEOTIDE SEQUENCE [LARGE SCALE GENOMIC DNA]</scope>
    <source>
        <strain evidence="10">3MP-10</strain>
    </source>
</reference>
<proteinExistence type="inferred from homology"/>
<dbReference type="Gene3D" id="3.40.50.300">
    <property type="entry name" value="P-loop containing nucleotide triphosphate hydrolases"/>
    <property type="match status" value="2"/>
</dbReference>
<dbReference type="GO" id="GO:0005737">
    <property type="term" value="C:cytoplasm"/>
    <property type="evidence" value="ECO:0007669"/>
    <property type="project" value="TreeGrafter"/>
</dbReference>
<sequence length="851" mass="94689">MFKDLTHPPELPDAHGTLRRLRDALASGTAGWRDLASLTRQILLEAQARRNTTGLTVPLDPRLPSREQWEAMKCRTGALPGGERLRITATPWHPPVPDGLPRKAAEEDLRQILLGRDSDQRRKLESYPADPFFTAALGEKHDRYVSIGQRQAARRVALAEPGSTTIVCLPTGHGKTAVAMAPALLASVSAGVSVIVVPTNVLAADLERRARGRLAQQGHRSPTGRYAYHAELADHDRQQMREDIATGRQRVVFTSPESVVGSLKKPLEDASEAGLLRYFVIDEAHLVDQWGEGFRPAFQTMAGHRRTWLGKAPPGRQPITVAMSATLTHHQVDGLDTLFASPQRARIVWAAQLRHEPTYYVTDFPSEEQRQAAVLDAVSYLPKPMILYTTKVEDAKGWARCLRDHGFRRVTQVTGDSRDAERTEALEGWSGQTADDGMADTRYDIVVGTTAFGLGVDLDDVKTIVHACLPDTVDRYYQEVGRAGRDGSPAISYLATTKGDLGLAEHMSREAIISAEGAWKRWDAMFHDKIPAPRHLRVNVDTVPPHMDTGYQTNRQWNLRILNLMVRAGLVAVHPPEEPLRTDGEPDALWLARLEHFRKTAYRCVDVELLGSDARNEERFAIRFEEQRERMLRSRSSSLNELRAALRGDRCVAEVLGSYYRVSDGVGELLTGVTCRGCPYCRSCKKPSPQGSFYRLAGEPRPVLPDPQALGRLPLARYFGDQHCLSIWWKDAGDQAHTDEFVERLVLRGIVVIGGPGAGTQLRRRLQTAARTRPVIVDDDGTLFRDWPGPVIWMADAGAKAPGPELATRMAWEAPTYVVHPRSLDHPRHRGTPLADIHPARLSIRRALEEL</sequence>
<dbReference type="GO" id="GO:0005524">
    <property type="term" value="F:ATP binding"/>
    <property type="evidence" value="ECO:0007669"/>
    <property type="project" value="UniProtKB-KW"/>
</dbReference>
<comment type="similarity">
    <text evidence="1">Belongs to the helicase family. RecQ subfamily.</text>
</comment>
<gene>
    <name evidence="10" type="ORF">FH607_000030</name>
</gene>
<dbReference type="InterPro" id="IPR014001">
    <property type="entry name" value="Helicase_ATP-bd"/>
</dbReference>
<dbReference type="InterPro" id="IPR001650">
    <property type="entry name" value="Helicase_C-like"/>
</dbReference>
<dbReference type="EMBL" id="VDLY02000001">
    <property type="protein sequence ID" value="KAB8171195.1"/>
    <property type="molecule type" value="Genomic_DNA"/>
</dbReference>
<evidence type="ECO:0000256" key="3">
    <source>
        <dbReference type="ARBA" id="ARBA00022840"/>
    </source>
</evidence>
<dbReference type="PANTHER" id="PTHR13710:SF105">
    <property type="entry name" value="ATP-DEPENDENT DNA HELICASE Q1"/>
    <property type="match status" value="1"/>
</dbReference>
<dbReference type="GO" id="GO:0003677">
    <property type="term" value="F:DNA binding"/>
    <property type="evidence" value="ECO:0007669"/>
    <property type="project" value="UniProtKB-KW"/>
</dbReference>
<comment type="catalytic activity">
    <reaction evidence="6">
        <text>Couples ATP hydrolysis with the unwinding of duplex DNA by translocating in the 3'-5' direction.</text>
        <dbReference type="EC" id="5.6.2.4"/>
    </reaction>
</comment>
<dbReference type="OrthoDB" id="9760034at2"/>
<dbReference type="GO" id="GO:0009378">
    <property type="term" value="F:four-way junction helicase activity"/>
    <property type="evidence" value="ECO:0007669"/>
    <property type="project" value="TreeGrafter"/>
</dbReference>
<evidence type="ECO:0000256" key="4">
    <source>
        <dbReference type="ARBA" id="ARBA00023125"/>
    </source>
</evidence>
<dbReference type="Pfam" id="PF00271">
    <property type="entry name" value="Helicase_C"/>
    <property type="match status" value="1"/>
</dbReference>
<dbReference type="PANTHER" id="PTHR13710">
    <property type="entry name" value="DNA HELICASE RECQ FAMILY MEMBER"/>
    <property type="match status" value="1"/>
</dbReference>
<evidence type="ECO:0000313" key="11">
    <source>
        <dbReference type="Proteomes" id="UP000314251"/>
    </source>
</evidence>
<protein>
    <recommendedName>
        <fullName evidence="7">DNA 3'-5' helicase</fullName>
        <ecNumber evidence="7">5.6.2.4</ecNumber>
    </recommendedName>
</protein>
<name>A0A5N6ASQ3_9ACTN</name>
<dbReference type="SMART" id="SM00487">
    <property type="entry name" value="DEXDc"/>
    <property type="match status" value="1"/>
</dbReference>
<dbReference type="Proteomes" id="UP000314251">
    <property type="component" value="Unassembled WGS sequence"/>
</dbReference>
<evidence type="ECO:0000259" key="8">
    <source>
        <dbReference type="PROSITE" id="PS51192"/>
    </source>
</evidence>
<dbReference type="SMART" id="SM00490">
    <property type="entry name" value="HELICc"/>
    <property type="match status" value="1"/>
</dbReference>
<evidence type="ECO:0000256" key="1">
    <source>
        <dbReference type="ARBA" id="ARBA00005446"/>
    </source>
</evidence>
<dbReference type="PROSITE" id="PS51192">
    <property type="entry name" value="HELICASE_ATP_BIND_1"/>
    <property type="match status" value="1"/>
</dbReference>
<dbReference type="GO" id="GO:0000724">
    <property type="term" value="P:double-strand break repair via homologous recombination"/>
    <property type="evidence" value="ECO:0007669"/>
    <property type="project" value="TreeGrafter"/>
</dbReference>
<feature type="domain" description="Helicase C-terminal" evidence="9">
    <location>
        <begin position="373"/>
        <end position="551"/>
    </location>
</feature>
<dbReference type="GO" id="GO:0005694">
    <property type="term" value="C:chromosome"/>
    <property type="evidence" value="ECO:0007669"/>
    <property type="project" value="TreeGrafter"/>
</dbReference>
<evidence type="ECO:0000313" key="10">
    <source>
        <dbReference type="EMBL" id="KAB8171195.1"/>
    </source>
</evidence>
<keyword evidence="3" id="KW-0067">ATP-binding</keyword>
<evidence type="ECO:0000256" key="6">
    <source>
        <dbReference type="ARBA" id="ARBA00034617"/>
    </source>
</evidence>
<keyword evidence="4" id="KW-0238">DNA-binding</keyword>
<keyword evidence="10" id="KW-0347">Helicase</keyword>
<dbReference type="NCBIfam" id="NF041063">
    <property type="entry name" value="DpdF"/>
    <property type="match status" value="1"/>
</dbReference>
<keyword evidence="10" id="KW-0378">Hydrolase</keyword>
<dbReference type="InterPro" id="IPR011545">
    <property type="entry name" value="DEAD/DEAH_box_helicase_dom"/>
</dbReference>
<dbReference type="InterPro" id="IPR027417">
    <property type="entry name" value="P-loop_NTPase"/>
</dbReference>
<keyword evidence="5" id="KW-0413">Isomerase</keyword>
<evidence type="ECO:0000259" key="9">
    <source>
        <dbReference type="PROSITE" id="PS51194"/>
    </source>
</evidence>
<dbReference type="EC" id="5.6.2.4" evidence="7"/>
<dbReference type="Pfam" id="PF00270">
    <property type="entry name" value="DEAD"/>
    <property type="match status" value="1"/>
</dbReference>
<accession>A0A5N6ASQ3</accession>